<dbReference type="PANTHER" id="PTHR21669:SF28">
    <property type="entry name" value="YEMANUCLEIN"/>
    <property type="match status" value="1"/>
</dbReference>
<reference evidence="5 6" key="1">
    <citation type="submission" date="2019-02" db="EMBL/GenBank/DDBJ databases">
        <title>Genome sequencing of the rare red list fungi Dentipellis fragilis.</title>
        <authorList>
            <person name="Buettner E."/>
            <person name="Kellner H."/>
        </authorList>
    </citation>
    <scope>NUCLEOTIDE SEQUENCE [LARGE SCALE GENOMIC DNA]</scope>
    <source>
        <strain evidence="5 6">DSM 105465</strain>
    </source>
</reference>
<feature type="compositionally biased region" description="Basic and acidic residues" evidence="2">
    <location>
        <begin position="184"/>
        <end position="200"/>
    </location>
</feature>
<dbReference type="PANTHER" id="PTHR21669">
    <property type="entry name" value="CAPZ-INTERACTING PROTEIN AND RELATED PROTEINS"/>
    <property type="match status" value="1"/>
</dbReference>
<dbReference type="Pfam" id="PF14075">
    <property type="entry name" value="UBN_AB"/>
    <property type="match status" value="1"/>
</dbReference>
<dbReference type="Proteomes" id="UP000298327">
    <property type="component" value="Unassembled WGS sequence"/>
</dbReference>
<organism evidence="5 6">
    <name type="scientific">Dentipellis fragilis</name>
    <dbReference type="NCBI Taxonomy" id="205917"/>
    <lineage>
        <taxon>Eukaryota</taxon>
        <taxon>Fungi</taxon>
        <taxon>Dikarya</taxon>
        <taxon>Basidiomycota</taxon>
        <taxon>Agaricomycotina</taxon>
        <taxon>Agaricomycetes</taxon>
        <taxon>Russulales</taxon>
        <taxon>Hericiaceae</taxon>
        <taxon>Dentipellis</taxon>
    </lineage>
</organism>
<feature type="domain" description="Ubinuclein middle" evidence="4">
    <location>
        <begin position="250"/>
        <end position="492"/>
    </location>
</feature>
<comment type="caution">
    <text evidence="5">The sequence shown here is derived from an EMBL/GenBank/DDBJ whole genome shotgun (WGS) entry which is preliminary data.</text>
</comment>
<dbReference type="EMBL" id="SEOQ01000600">
    <property type="protein sequence ID" value="TFY59751.1"/>
    <property type="molecule type" value="Genomic_DNA"/>
</dbReference>
<dbReference type="STRING" id="205917.A0A4Y9YE76"/>
<accession>A0A4Y9YE76</accession>
<dbReference type="InterPro" id="IPR014840">
    <property type="entry name" value="HRD"/>
</dbReference>
<keyword evidence="6" id="KW-1185">Reference proteome</keyword>
<protein>
    <recommendedName>
        <fullName evidence="7">Ubinuclein middle domain-containing protein</fullName>
    </recommendedName>
</protein>
<evidence type="ECO:0008006" key="7">
    <source>
        <dbReference type="Google" id="ProtNLM"/>
    </source>
</evidence>
<dbReference type="AlphaFoldDB" id="A0A4Y9YE76"/>
<dbReference type="GO" id="GO:0005634">
    <property type="term" value="C:nucleus"/>
    <property type="evidence" value="ECO:0007669"/>
    <property type="project" value="TreeGrafter"/>
</dbReference>
<evidence type="ECO:0000256" key="1">
    <source>
        <dbReference type="ARBA" id="ARBA00022553"/>
    </source>
</evidence>
<proteinExistence type="predicted"/>
<feature type="region of interest" description="Disordered" evidence="2">
    <location>
        <begin position="141"/>
        <end position="245"/>
    </location>
</feature>
<feature type="domain" description="Hpc2-related" evidence="3">
    <location>
        <begin position="97"/>
        <end position="136"/>
    </location>
</feature>
<evidence type="ECO:0000256" key="2">
    <source>
        <dbReference type="SAM" id="MobiDB-lite"/>
    </source>
</evidence>
<evidence type="ECO:0000259" key="4">
    <source>
        <dbReference type="Pfam" id="PF14075"/>
    </source>
</evidence>
<sequence length="509" mass="55831">MDEARDHGTMWLAIEARIQYAALGFACAIPAITRVGACLGAHVCLARGGPKLASLRADGAFGHATCRVRLEEAHVFADASLHCCGGHAHGDVEKNLASEYYDLNDPFIDDSELAVDERTYFAQTKQQGFYVSSGEVALLKDKTPKKPKSKRPILPPLEPIAGPSNFPHAHAHSHNVHTQLAGPAKKEKEKEKEKEKKEVAPAEAEGPPKEAPITLLSDADEDKGGKRKSVGAADANGNGKKKRKVVEIQPFHPELEAAIAELKVAASKESWETKGKFPPAIKPILAKVALKAIRLNEYDDNFFNLMPQIFPYNRFTMSKLIKRTVFNDHTALLTQRQDELLVDLKNMADEGFERAKEDWEKNVAVWERKQEKAKTDGGEASVEGTPAAQDDTAAMDVDGDGAAHESGTGSATGKDGKEAHAPTKKYRMTEAMKGVIWNLVCLSNECCRIENEKNSLEGSTTQVSEQGLRKVLYQKIVAAFPDGWMSSGQISREVSVMKKKFEKEMDLDS</sequence>
<evidence type="ECO:0000313" key="5">
    <source>
        <dbReference type="EMBL" id="TFY59751.1"/>
    </source>
</evidence>
<dbReference type="OrthoDB" id="5576775at2759"/>
<evidence type="ECO:0000259" key="3">
    <source>
        <dbReference type="Pfam" id="PF08729"/>
    </source>
</evidence>
<dbReference type="InterPro" id="IPR026947">
    <property type="entry name" value="UBN_middle_dom"/>
</dbReference>
<dbReference type="Pfam" id="PF08729">
    <property type="entry name" value="HUN"/>
    <property type="match status" value="1"/>
</dbReference>
<evidence type="ECO:0000313" key="6">
    <source>
        <dbReference type="Proteomes" id="UP000298327"/>
    </source>
</evidence>
<name>A0A4Y9YE76_9AGAM</name>
<dbReference type="GO" id="GO:0006325">
    <property type="term" value="P:chromatin organization"/>
    <property type="evidence" value="ECO:0007669"/>
    <property type="project" value="TreeGrafter"/>
</dbReference>
<feature type="region of interest" description="Disordered" evidence="2">
    <location>
        <begin position="370"/>
        <end position="421"/>
    </location>
</feature>
<gene>
    <name evidence="5" type="ORF">EVG20_g7674</name>
</gene>
<keyword evidence="1" id="KW-0597">Phosphoprotein</keyword>